<dbReference type="EMBL" id="JAGGKS010000004">
    <property type="protein sequence ID" value="MBP1925651.1"/>
    <property type="molecule type" value="Genomic_DNA"/>
</dbReference>
<protein>
    <submittedName>
        <fullName evidence="3">Xanthine dehydrogenase accessory factor</fullName>
    </submittedName>
</protein>
<evidence type="ECO:0000259" key="2">
    <source>
        <dbReference type="Pfam" id="PF13478"/>
    </source>
</evidence>
<name>A0ABS4GD90_9FIRM</name>
<evidence type="ECO:0000313" key="4">
    <source>
        <dbReference type="Proteomes" id="UP001519342"/>
    </source>
</evidence>
<proteinExistence type="predicted"/>
<dbReference type="RefSeq" id="WP_209511402.1">
    <property type="nucleotide sequence ID" value="NZ_JAGGKS010000004.1"/>
</dbReference>
<gene>
    <name evidence="3" type="ORF">J2Z76_001512</name>
</gene>
<dbReference type="Pfam" id="PF02625">
    <property type="entry name" value="XdhC_CoxI"/>
    <property type="match status" value="1"/>
</dbReference>
<evidence type="ECO:0000259" key="1">
    <source>
        <dbReference type="Pfam" id="PF02625"/>
    </source>
</evidence>
<feature type="domain" description="XdhC- CoxI" evidence="1">
    <location>
        <begin position="254"/>
        <end position="314"/>
    </location>
</feature>
<dbReference type="PANTHER" id="PTHR30388">
    <property type="entry name" value="ALDEHYDE OXIDOREDUCTASE MOLYBDENUM COFACTOR ASSEMBLY PROTEIN"/>
    <property type="match status" value="1"/>
</dbReference>
<dbReference type="InterPro" id="IPR003777">
    <property type="entry name" value="XdhC_CoxI"/>
</dbReference>
<comment type="caution">
    <text evidence="3">The sequence shown here is derived from an EMBL/GenBank/DDBJ whole genome shotgun (WGS) entry which is preliminary data.</text>
</comment>
<evidence type="ECO:0000313" key="3">
    <source>
        <dbReference type="EMBL" id="MBP1925651.1"/>
    </source>
</evidence>
<dbReference type="InterPro" id="IPR027051">
    <property type="entry name" value="XdhC_Rossmann_dom"/>
</dbReference>
<dbReference type="InterPro" id="IPR052698">
    <property type="entry name" value="MoCofactor_Util/Proc"/>
</dbReference>
<organism evidence="3 4">
    <name type="scientific">Sedimentibacter acidaminivorans</name>
    <dbReference type="NCBI Taxonomy" id="913099"/>
    <lineage>
        <taxon>Bacteria</taxon>
        <taxon>Bacillati</taxon>
        <taxon>Bacillota</taxon>
        <taxon>Tissierellia</taxon>
        <taxon>Sedimentibacter</taxon>
    </lineage>
</organism>
<dbReference type="Proteomes" id="UP001519342">
    <property type="component" value="Unassembled WGS sequence"/>
</dbReference>
<dbReference type="PANTHER" id="PTHR30388:SF6">
    <property type="entry name" value="XANTHINE DEHYDROGENASE SUBUNIT A-RELATED"/>
    <property type="match status" value="1"/>
</dbReference>
<dbReference type="Gene3D" id="3.40.50.720">
    <property type="entry name" value="NAD(P)-binding Rossmann-like Domain"/>
    <property type="match status" value="1"/>
</dbReference>
<reference evidence="3 4" key="1">
    <citation type="submission" date="2021-03" db="EMBL/GenBank/DDBJ databases">
        <title>Genomic Encyclopedia of Type Strains, Phase IV (KMG-IV): sequencing the most valuable type-strain genomes for metagenomic binning, comparative biology and taxonomic classification.</title>
        <authorList>
            <person name="Goeker M."/>
        </authorList>
    </citation>
    <scope>NUCLEOTIDE SEQUENCE [LARGE SCALE GENOMIC DNA]</scope>
    <source>
        <strain evidence="3 4">DSM 24004</strain>
    </source>
</reference>
<dbReference type="Pfam" id="PF13478">
    <property type="entry name" value="XdhC_C"/>
    <property type="match status" value="1"/>
</dbReference>
<sequence length="343" mass="37827">MDFYEILEKLDKNKKNIVITIVSGDNIGSKLILADGEIIYNTNNKVDWESVIKIIPQDEKSQLIKFGNDIIYIEFMRQNYNLVVCGAGHISISIIQMCKLLDLPVTVIDDRMLFANNARNAGADNVICDSFDNALDHIIGDKGTFFVIVTRGHRYDQTCLYKIIEKESAYVGMIGSRLRVAKVLDYLEEEGIPREKLDKVYTPIGLKIGAETPAEIAISIMAQIIEMKNKGALSGMYSDEVIDCILGGKYIDVPKAIITIVSRKGSTPRGVGTKMVVLKDGTMIGTIGGGCVEASIRQTALTCMDNNKSKLVKVDMTGQDAEDDGMVCGGVVEIFIEPIRRNK</sequence>
<accession>A0ABS4GD90</accession>
<feature type="domain" description="XdhC Rossmann" evidence="2">
    <location>
        <begin position="82"/>
        <end position="224"/>
    </location>
</feature>
<keyword evidence="4" id="KW-1185">Reference proteome</keyword>